<proteinExistence type="predicted"/>
<evidence type="ECO:0000313" key="3">
    <source>
        <dbReference type="EMBL" id="MBB5641117.1"/>
    </source>
</evidence>
<dbReference type="Gene3D" id="3.90.1300.10">
    <property type="entry name" value="Amidase signature (AS) domain"/>
    <property type="match status" value="1"/>
</dbReference>
<feature type="domain" description="Amidase" evidence="1">
    <location>
        <begin position="27"/>
        <end position="451"/>
    </location>
</feature>
<reference evidence="2 4" key="1">
    <citation type="submission" date="2014-08" db="EMBL/GenBank/DDBJ databases">
        <authorList>
            <person name="Sisinthy S."/>
        </authorList>
    </citation>
    <scope>NUCLEOTIDE SEQUENCE [LARGE SCALE GENOMIC DNA]</scope>
    <source>
        <strain evidence="2 4">RuG17</strain>
    </source>
</reference>
<dbReference type="PANTHER" id="PTHR11895">
    <property type="entry name" value="TRANSAMIDASE"/>
    <property type="match status" value="1"/>
</dbReference>
<evidence type="ECO:0000313" key="2">
    <source>
        <dbReference type="EMBL" id="KGJ75671.1"/>
    </source>
</evidence>
<reference evidence="3 5" key="2">
    <citation type="submission" date="2020-08" db="EMBL/GenBank/DDBJ databases">
        <title>Sequencing the genomes of 1000 actinobacteria strains.</title>
        <authorList>
            <person name="Klenk H.-P."/>
        </authorList>
    </citation>
    <scope>NUCLEOTIDE SEQUENCE [LARGE SCALE GENOMIC DNA]</scope>
    <source>
        <strain evidence="3 5">DSM 21065</strain>
    </source>
</reference>
<dbReference type="EMBL" id="JACHBQ010000001">
    <property type="protein sequence ID" value="MBB5641117.1"/>
    <property type="molecule type" value="Genomic_DNA"/>
</dbReference>
<evidence type="ECO:0000313" key="5">
    <source>
        <dbReference type="Proteomes" id="UP000561726"/>
    </source>
</evidence>
<dbReference type="Pfam" id="PF01425">
    <property type="entry name" value="Amidase"/>
    <property type="match status" value="1"/>
</dbReference>
<keyword evidence="4" id="KW-1185">Reference proteome</keyword>
<dbReference type="InterPro" id="IPR023631">
    <property type="entry name" value="Amidase_dom"/>
</dbReference>
<dbReference type="AlphaFoldDB" id="A0A099JBN6"/>
<dbReference type="InterPro" id="IPR000120">
    <property type="entry name" value="Amidase"/>
</dbReference>
<name>A0A099JBN6_9MICO</name>
<dbReference type="Proteomes" id="UP000029864">
    <property type="component" value="Unassembled WGS sequence"/>
</dbReference>
<dbReference type="PANTHER" id="PTHR11895:SF76">
    <property type="entry name" value="INDOLEACETAMIDE HYDROLASE"/>
    <property type="match status" value="1"/>
</dbReference>
<dbReference type="EMBL" id="JPXF01000034">
    <property type="protein sequence ID" value="KGJ75671.1"/>
    <property type="molecule type" value="Genomic_DNA"/>
</dbReference>
<dbReference type="eggNOG" id="COG0154">
    <property type="taxonomic scope" value="Bacteria"/>
</dbReference>
<dbReference type="SUPFAM" id="SSF75304">
    <property type="entry name" value="Amidase signature (AS) enzymes"/>
    <property type="match status" value="1"/>
</dbReference>
<evidence type="ECO:0000313" key="4">
    <source>
        <dbReference type="Proteomes" id="UP000029864"/>
    </source>
</evidence>
<protein>
    <submittedName>
        <fullName evidence="2">Amidase</fullName>
        <ecNumber evidence="3">3.5.1.4</ecNumber>
    </submittedName>
</protein>
<comment type="caution">
    <text evidence="2">The sequence shown here is derived from an EMBL/GenBank/DDBJ whole genome shotgun (WGS) entry which is preliminary data.</text>
</comment>
<organism evidence="2 4">
    <name type="scientific">Cryobacterium roopkundense</name>
    <dbReference type="NCBI Taxonomy" id="1001240"/>
    <lineage>
        <taxon>Bacteria</taxon>
        <taxon>Bacillati</taxon>
        <taxon>Actinomycetota</taxon>
        <taxon>Actinomycetes</taxon>
        <taxon>Micrococcales</taxon>
        <taxon>Microbacteriaceae</taxon>
        <taxon>Cryobacterium</taxon>
    </lineage>
</organism>
<accession>A0A099JBN6</accession>
<sequence>MSEQITELSASALALALRRRDISANETLDAHLAQVDRVNPRINAIVTQDRDTARHLAVAADARTLSGDDLPPLHGVLMTHKDTHSTAGLRTTFGSQVFANHVPDHDDLIIERFKAAGVVTTSKSNVPEFAAGSHTFNEVFGTTTNPYDPSRSAGGSSGVAANALAARIQSISDGSDMGGSLRIPASFCNVVGFRPSLGVIPLQPNRNAWSWLARSGPLAREVTDIALVMSVLAGPAAATPYSNPVPAHRFLELLERDLTGVVIGWSDDFGLGLPVQKEVLRVLQQQLRVFEDLGATVEQAAPDLRDADEVFSTVRAFDFALAYGDLVAQHGDKIKPEVRWNVERGLTLKGADVVSASLARTRLAQATRTFFSRYDVFASPAAQLLPFDATLRSPTEIDGVQFDKYLEWMCSAYVISATGLPALCVPAGFSESGLPVGLQLVMDHGQDVELLRVGYSFEEAIRYAWQAPELHDTGG</sequence>
<dbReference type="STRING" id="1001240.GY21_09475"/>
<dbReference type="OrthoDB" id="182039at2"/>
<gene>
    <name evidence="3" type="ORF">BJ997_001665</name>
    <name evidence="2" type="ORF">GY21_09475</name>
</gene>
<evidence type="ECO:0000259" key="1">
    <source>
        <dbReference type="Pfam" id="PF01425"/>
    </source>
</evidence>
<dbReference type="RefSeq" id="WP_035836494.1">
    <property type="nucleotide sequence ID" value="NZ_JACHBQ010000001.1"/>
</dbReference>
<dbReference type="NCBIfam" id="NF005686">
    <property type="entry name" value="PRK07486.1"/>
    <property type="match status" value="1"/>
</dbReference>
<dbReference type="EC" id="3.5.1.4" evidence="3"/>
<dbReference type="GO" id="GO:0004040">
    <property type="term" value="F:amidase activity"/>
    <property type="evidence" value="ECO:0007669"/>
    <property type="project" value="UniProtKB-EC"/>
</dbReference>
<dbReference type="InterPro" id="IPR036928">
    <property type="entry name" value="AS_sf"/>
</dbReference>
<dbReference type="Proteomes" id="UP000561726">
    <property type="component" value="Unassembled WGS sequence"/>
</dbReference>
<keyword evidence="3" id="KW-0378">Hydrolase</keyword>